<comment type="caution">
    <text evidence="2">The sequence shown here is derived from an EMBL/GenBank/DDBJ whole genome shotgun (WGS) entry which is preliminary data.</text>
</comment>
<evidence type="ECO:0000256" key="1">
    <source>
        <dbReference type="SAM" id="Phobius"/>
    </source>
</evidence>
<feature type="transmembrane region" description="Helical" evidence="1">
    <location>
        <begin position="153"/>
        <end position="175"/>
    </location>
</feature>
<evidence type="ECO:0000313" key="2">
    <source>
        <dbReference type="EMBL" id="GAA4344115.1"/>
    </source>
</evidence>
<reference evidence="3" key="1">
    <citation type="journal article" date="2019" name="Int. J. Syst. Evol. Microbiol.">
        <title>The Global Catalogue of Microorganisms (GCM) 10K type strain sequencing project: providing services to taxonomists for standard genome sequencing and annotation.</title>
        <authorList>
            <consortium name="The Broad Institute Genomics Platform"/>
            <consortium name="The Broad Institute Genome Sequencing Center for Infectious Disease"/>
            <person name="Wu L."/>
            <person name="Ma J."/>
        </authorList>
    </citation>
    <scope>NUCLEOTIDE SEQUENCE [LARGE SCALE GENOMIC DNA]</scope>
    <source>
        <strain evidence="3">JCM 17919</strain>
    </source>
</reference>
<accession>A0ABP8HTB7</accession>
<evidence type="ECO:0000313" key="3">
    <source>
        <dbReference type="Proteomes" id="UP001501725"/>
    </source>
</evidence>
<keyword evidence="1" id="KW-1133">Transmembrane helix</keyword>
<dbReference type="RefSeq" id="WP_345258264.1">
    <property type="nucleotide sequence ID" value="NZ_BAABGY010000018.1"/>
</dbReference>
<feature type="transmembrane region" description="Helical" evidence="1">
    <location>
        <begin position="195"/>
        <end position="218"/>
    </location>
</feature>
<keyword evidence="1" id="KW-0472">Membrane</keyword>
<protein>
    <recommendedName>
        <fullName evidence="4">DUF2007 domain-containing protein</fullName>
    </recommendedName>
</protein>
<name>A0ABP8HTB7_9BACT</name>
<organism evidence="2 3">
    <name type="scientific">Flaviaesturariibacter amylovorans</name>
    <dbReference type="NCBI Taxonomy" id="1084520"/>
    <lineage>
        <taxon>Bacteria</taxon>
        <taxon>Pseudomonadati</taxon>
        <taxon>Bacteroidota</taxon>
        <taxon>Chitinophagia</taxon>
        <taxon>Chitinophagales</taxon>
        <taxon>Chitinophagaceae</taxon>
        <taxon>Flaviaestuariibacter</taxon>
    </lineage>
</organism>
<keyword evidence="3" id="KW-1185">Reference proteome</keyword>
<dbReference type="EMBL" id="BAABGY010000018">
    <property type="protein sequence ID" value="GAA4344115.1"/>
    <property type="molecule type" value="Genomic_DNA"/>
</dbReference>
<sequence>MSTPPFATFRSFTDPETAAALATQLREAGITVRLRDESSPIDTLLTGGVPDNFIQLQLDPRDFATAQAFLEEYYRQQLHLLPADYYLFGFSNTELREIIEKPDEWNPLDYVLAQKLLADRGLELSTESLRELKTVRLRSLAQPKALPSGWRPFIWILALFYSLPTLLLGLVLYHFRRTLPDGSNSYVYTAADRSFGKQLAIVSALLYATQLLAVVFGFHLPLLGPWSLYITELMHLPL</sequence>
<gene>
    <name evidence="2" type="ORF">GCM10023184_44980</name>
</gene>
<evidence type="ECO:0008006" key="4">
    <source>
        <dbReference type="Google" id="ProtNLM"/>
    </source>
</evidence>
<keyword evidence="1" id="KW-0812">Transmembrane</keyword>
<dbReference type="Proteomes" id="UP001501725">
    <property type="component" value="Unassembled WGS sequence"/>
</dbReference>
<proteinExistence type="predicted"/>